<proteinExistence type="predicted"/>
<dbReference type="Proteomes" id="UP001172778">
    <property type="component" value="Unassembled WGS sequence"/>
</dbReference>
<protein>
    <recommendedName>
        <fullName evidence="3">RHS repeat protein</fullName>
    </recommendedName>
</protein>
<evidence type="ECO:0000313" key="1">
    <source>
        <dbReference type="EMBL" id="MDK2127270.1"/>
    </source>
</evidence>
<sequence>GTQSQLTHTDYDAFGRAIKVTSPGQVVQQQSYDRLGRIITVSSAQISSATFDAFGRVLTQTDAYGRTTTTAYDDKLRTVTVTTP</sequence>
<accession>A0ABT7E755</accession>
<dbReference type="EMBL" id="JARRAF010000313">
    <property type="protein sequence ID" value="MDK2127270.1"/>
    <property type="molecule type" value="Genomic_DNA"/>
</dbReference>
<feature type="non-terminal residue" evidence="1">
    <location>
        <position position="1"/>
    </location>
</feature>
<dbReference type="Gene3D" id="2.180.10.10">
    <property type="entry name" value="RHS repeat-associated core"/>
    <property type="match status" value="1"/>
</dbReference>
<dbReference type="NCBIfam" id="TIGR01643">
    <property type="entry name" value="YD_repeat_2x"/>
    <property type="match status" value="2"/>
</dbReference>
<comment type="caution">
    <text evidence="1">The sequence shown here is derived from an EMBL/GenBank/DDBJ whole genome shotgun (WGS) entry which is preliminary data.</text>
</comment>
<organism evidence="1 2">
    <name type="scientific">Parachitinimonas caeni</name>
    <dbReference type="NCBI Taxonomy" id="3031301"/>
    <lineage>
        <taxon>Bacteria</taxon>
        <taxon>Pseudomonadati</taxon>
        <taxon>Pseudomonadota</taxon>
        <taxon>Betaproteobacteria</taxon>
        <taxon>Neisseriales</taxon>
        <taxon>Chitinibacteraceae</taxon>
        <taxon>Parachitinimonas</taxon>
    </lineage>
</organism>
<keyword evidence="2" id="KW-1185">Reference proteome</keyword>
<name>A0ABT7E755_9NEIS</name>
<dbReference type="InterPro" id="IPR031325">
    <property type="entry name" value="RHS_repeat"/>
</dbReference>
<evidence type="ECO:0008006" key="3">
    <source>
        <dbReference type="Google" id="ProtNLM"/>
    </source>
</evidence>
<gene>
    <name evidence="1" type="ORF">PZA18_24850</name>
</gene>
<dbReference type="InterPro" id="IPR006530">
    <property type="entry name" value="YD"/>
</dbReference>
<dbReference type="Pfam" id="PF05593">
    <property type="entry name" value="RHS_repeat"/>
    <property type="match status" value="1"/>
</dbReference>
<evidence type="ECO:0000313" key="2">
    <source>
        <dbReference type="Proteomes" id="UP001172778"/>
    </source>
</evidence>
<dbReference type="RefSeq" id="WP_308447472.1">
    <property type="nucleotide sequence ID" value="NZ_JARRAF010000313.1"/>
</dbReference>
<feature type="non-terminal residue" evidence="1">
    <location>
        <position position="84"/>
    </location>
</feature>
<reference evidence="1" key="1">
    <citation type="submission" date="2023-03" db="EMBL/GenBank/DDBJ databases">
        <title>Chitinimonas shenzhenensis gen. nov., sp. nov., a novel member of family Burkholderiaceae isolated from activated sludge collected in Shen Zhen, China.</title>
        <authorList>
            <person name="Wang X."/>
        </authorList>
    </citation>
    <scope>NUCLEOTIDE SEQUENCE</scope>
    <source>
        <strain evidence="1">DQS-5</strain>
    </source>
</reference>